<evidence type="ECO:0000313" key="2">
    <source>
        <dbReference type="EMBL" id="KAG2433689.1"/>
    </source>
</evidence>
<sequence length="372" mass="37512">MALRANLVCRPALGPRACVRRSPPPAALSVARLPRRARPARLLTAPRAASSTTTTTVPERPTASAVAPGSCAVSLMFPDSAGAAQPQPQDLCQLLQVDRALLWHASPVLRGLIESGGAVPTTQPAPQPQAGGAGAAGTNSPSIPTAAAAAAAASKPGATTPSTTTASSASNSGSLSLLLTLTGDNRRDWEAVVQILQHKALPVTWDNVTPLLRLADKYDMAAVRTACAGFLAVSASQVSLSEPLDSPKNLLHAASLAEKYLLPGAGGGGSSSGGSSGSSSGSGASQQPNLQPYVAVINSALEAALKPLHTIVRGGGNTDITAWQPPARNVVGLLTKLIHNSTFKAVVAPGVQGSVMLAMLSGLDALTAINVK</sequence>
<dbReference type="OrthoDB" id="548967at2759"/>
<dbReference type="AlphaFoldDB" id="A0A835SUZ5"/>
<keyword evidence="3" id="KW-1185">Reference proteome</keyword>
<feature type="region of interest" description="Disordered" evidence="1">
    <location>
        <begin position="267"/>
        <end position="287"/>
    </location>
</feature>
<gene>
    <name evidence="2" type="ORF">HXX76_008059</name>
</gene>
<accession>A0A835SUZ5</accession>
<evidence type="ECO:0000313" key="3">
    <source>
        <dbReference type="Proteomes" id="UP000650467"/>
    </source>
</evidence>
<reference evidence="2" key="1">
    <citation type="journal article" date="2020" name="bioRxiv">
        <title>Comparative genomics of Chlamydomonas.</title>
        <authorList>
            <person name="Craig R.J."/>
            <person name="Hasan A.R."/>
            <person name="Ness R.W."/>
            <person name="Keightley P.D."/>
        </authorList>
    </citation>
    <scope>NUCLEOTIDE SEQUENCE</scope>
    <source>
        <strain evidence="2">SAG 7.73</strain>
    </source>
</reference>
<dbReference type="InterPro" id="IPR011333">
    <property type="entry name" value="SKP1/BTB/POZ_sf"/>
</dbReference>
<dbReference type="Proteomes" id="UP000650467">
    <property type="component" value="Unassembled WGS sequence"/>
</dbReference>
<feature type="region of interest" description="Disordered" evidence="1">
    <location>
        <begin position="117"/>
        <end position="171"/>
    </location>
</feature>
<proteinExistence type="predicted"/>
<dbReference type="SUPFAM" id="SSF54695">
    <property type="entry name" value="POZ domain"/>
    <property type="match status" value="1"/>
</dbReference>
<name>A0A835SUZ5_CHLIN</name>
<protein>
    <submittedName>
        <fullName evidence="2">Uncharacterized protein</fullName>
    </submittedName>
</protein>
<dbReference type="Gene3D" id="3.30.710.10">
    <property type="entry name" value="Potassium Channel Kv1.1, Chain A"/>
    <property type="match status" value="1"/>
</dbReference>
<comment type="caution">
    <text evidence="2">The sequence shown here is derived from an EMBL/GenBank/DDBJ whole genome shotgun (WGS) entry which is preliminary data.</text>
</comment>
<dbReference type="EMBL" id="JAEHOC010000018">
    <property type="protein sequence ID" value="KAG2433689.1"/>
    <property type="molecule type" value="Genomic_DNA"/>
</dbReference>
<evidence type="ECO:0000256" key="1">
    <source>
        <dbReference type="SAM" id="MobiDB-lite"/>
    </source>
</evidence>
<organism evidence="2 3">
    <name type="scientific">Chlamydomonas incerta</name>
    <dbReference type="NCBI Taxonomy" id="51695"/>
    <lineage>
        <taxon>Eukaryota</taxon>
        <taxon>Viridiplantae</taxon>
        <taxon>Chlorophyta</taxon>
        <taxon>core chlorophytes</taxon>
        <taxon>Chlorophyceae</taxon>
        <taxon>CS clade</taxon>
        <taxon>Chlamydomonadales</taxon>
        <taxon>Chlamydomonadaceae</taxon>
        <taxon>Chlamydomonas</taxon>
    </lineage>
</organism>
<feature type="compositionally biased region" description="Low complexity" evidence="1">
    <location>
        <begin position="120"/>
        <end position="171"/>
    </location>
</feature>
<feature type="compositionally biased region" description="Gly residues" evidence="1">
    <location>
        <begin position="267"/>
        <end position="276"/>
    </location>
</feature>